<comment type="caution">
    <text evidence="1">The sequence shown here is derived from an EMBL/GenBank/DDBJ whole genome shotgun (WGS) entry which is preliminary data.</text>
</comment>
<dbReference type="AlphaFoldDB" id="E0NSJ3"/>
<name>E0NSJ3_9BACT</name>
<gene>
    <name evidence="1" type="ORF">HMPREF0658_1144</name>
</gene>
<protein>
    <submittedName>
        <fullName evidence="1">Uncharacterized protein</fullName>
    </submittedName>
</protein>
<dbReference type="EMBL" id="AEEI01000036">
    <property type="protein sequence ID" value="EFM01945.1"/>
    <property type="molecule type" value="Genomic_DNA"/>
</dbReference>
<evidence type="ECO:0000313" key="2">
    <source>
        <dbReference type="Proteomes" id="UP000004394"/>
    </source>
</evidence>
<dbReference type="STRING" id="862515.HMPREF0658_1144"/>
<organism evidence="1 2">
    <name type="scientific">Hoylesella marshii DSM 16973 = JCM 13450</name>
    <dbReference type="NCBI Taxonomy" id="862515"/>
    <lineage>
        <taxon>Bacteria</taxon>
        <taxon>Pseudomonadati</taxon>
        <taxon>Bacteroidota</taxon>
        <taxon>Bacteroidia</taxon>
        <taxon>Bacteroidales</taxon>
        <taxon>Prevotellaceae</taxon>
        <taxon>Hoylesella</taxon>
    </lineage>
</organism>
<reference evidence="1" key="1">
    <citation type="submission" date="2010-07" db="EMBL/GenBank/DDBJ databases">
        <authorList>
            <person name="Muzny D."/>
            <person name="Qin X."/>
            <person name="Deng J."/>
            <person name="Jiang H."/>
            <person name="Liu Y."/>
            <person name="Qu J."/>
            <person name="Song X.-Z."/>
            <person name="Zhang L."/>
            <person name="Thornton R."/>
            <person name="Coyle M."/>
            <person name="Francisco L."/>
            <person name="Jackson L."/>
            <person name="Javaid M."/>
            <person name="Korchina V."/>
            <person name="Kovar C."/>
            <person name="Mata R."/>
            <person name="Mathew T."/>
            <person name="Ngo R."/>
            <person name="Nguyen L."/>
            <person name="Nguyen N."/>
            <person name="Okwuonu G."/>
            <person name="Ongeri F."/>
            <person name="Pham C."/>
            <person name="Simmons D."/>
            <person name="Wilczek-Boney K."/>
            <person name="Hale W."/>
            <person name="Jakkamsetti A."/>
            <person name="Pham P."/>
            <person name="Ruth R."/>
            <person name="San Lucas F."/>
            <person name="Warren J."/>
            <person name="Zhang J."/>
            <person name="Zhao Z."/>
            <person name="Zhou C."/>
            <person name="Zhu D."/>
            <person name="Lee S."/>
            <person name="Bess C."/>
            <person name="Blankenburg K."/>
            <person name="Forbes L."/>
            <person name="Fu Q."/>
            <person name="Gubbala S."/>
            <person name="Hirani K."/>
            <person name="Jayaseelan J.C."/>
            <person name="Lara F."/>
            <person name="Munidasa M."/>
            <person name="Palculict T."/>
            <person name="Patil S."/>
            <person name="Pu L.-L."/>
            <person name="Saada N."/>
            <person name="Tang L."/>
            <person name="Weissenberger G."/>
            <person name="Zhu Y."/>
            <person name="Hemphill L."/>
            <person name="Shang Y."/>
            <person name="Youmans B."/>
            <person name="Ayvaz T."/>
            <person name="Ross M."/>
            <person name="Santibanez J."/>
            <person name="Aqrawi P."/>
            <person name="Gross S."/>
            <person name="Joshi V."/>
            <person name="Fowler G."/>
            <person name="Nazareth L."/>
            <person name="Reid J."/>
            <person name="Worley K."/>
            <person name="Petrosino J."/>
            <person name="Highlander S."/>
            <person name="Gibbs R."/>
        </authorList>
    </citation>
    <scope>NUCLEOTIDE SEQUENCE [LARGE SCALE GENOMIC DNA]</scope>
    <source>
        <strain evidence="1">DSM 16973</strain>
    </source>
</reference>
<accession>E0NSJ3</accession>
<dbReference type="HOGENOM" id="CLU_3083214_0_0_10"/>
<keyword evidence="2" id="KW-1185">Reference proteome</keyword>
<proteinExistence type="predicted"/>
<dbReference type="BioCyc" id="PMAR862515-HMP:GMOO-1162-MONOMER"/>
<evidence type="ECO:0000313" key="1">
    <source>
        <dbReference type="EMBL" id="EFM01945.1"/>
    </source>
</evidence>
<dbReference type="Proteomes" id="UP000004394">
    <property type="component" value="Unassembled WGS sequence"/>
</dbReference>
<sequence length="52" mass="6031">MREIIVNLCLNQGDKQLKKDGTKRHHLQKNKIAQSHDCAISLKNLYNNTRTV</sequence>